<dbReference type="Proteomes" id="UP000553963">
    <property type="component" value="Unassembled WGS sequence"/>
</dbReference>
<accession>A0A840ALJ0</accession>
<dbReference type="GO" id="GO:0016887">
    <property type="term" value="F:ATP hydrolysis activity"/>
    <property type="evidence" value="ECO:0007669"/>
    <property type="project" value="InterPro"/>
</dbReference>
<comment type="caution">
    <text evidence="8">The sequence shown here is derived from an EMBL/GenBank/DDBJ whole genome shotgun (WGS) entry which is preliminary data.</text>
</comment>
<dbReference type="InterPro" id="IPR027417">
    <property type="entry name" value="P-loop_NTPase"/>
</dbReference>
<evidence type="ECO:0000313" key="8">
    <source>
        <dbReference type="EMBL" id="MBB3929336.1"/>
    </source>
</evidence>
<dbReference type="RefSeq" id="WP_210299778.1">
    <property type="nucleotide sequence ID" value="NZ_JACIDS010000001.1"/>
</dbReference>
<keyword evidence="4" id="KW-0677">Repeat</keyword>
<reference evidence="8 9" key="1">
    <citation type="submission" date="2020-08" db="EMBL/GenBank/DDBJ databases">
        <title>Genomic Encyclopedia of Type Strains, Phase IV (KMG-IV): sequencing the most valuable type-strain genomes for metagenomic binning, comparative biology and taxonomic classification.</title>
        <authorList>
            <person name="Goeker M."/>
        </authorList>
    </citation>
    <scope>NUCLEOTIDE SEQUENCE [LARGE SCALE GENOMIC DNA]</scope>
    <source>
        <strain evidence="8 9">DSM 25966</strain>
    </source>
</reference>
<keyword evidence="3 8" id="KW-0762">Sugar transport</keyword>
<dbReference type="Pfam" id="PF00005">
    <property type="entry name" value="ABC_tran"/>
    <property type="match status" value="2"/>
</dbReference>
<evidence type="ECO:0000313" key="9">
    <source>
        <dbReference type="Proteomes" id="UP000553963"/>
    </source>
</evidence>
<evidence type="ECO:0000256" key="2">
    <source>
        <dbReference type="ARBA" id="ARBA00022448"/>
    </source>
</evidence>
<organism evidence="8 9">
    <name type="scientific">Kaistia hirudinis</name>
    <dbReference type="NCBI Taxonomy" id="1293440"/>
    <lineage>
        <taxon>Bacteria</taxon>
        <taxon>Pseudomonadati</taxon>
        <taxon>Pseudomonadota</taxon>
        <taxon>Alphaproteobacteria</taxon>
        <taxon>Hyphomicrobiales</taxon>
        <taxon>Kaistiaceae</taxon>
        <taxon>Kaistia</taxon>
    </lineage>
</organism>
<evidence type="ECO:0000256" key="5">
    <source>
        <dbReference type="ARBA" id="ARBA00022741"/>
    </source>
</evidence>
<dbReference type="PROSITE" id="PS00211">
    <property type="entry name" value="ABC_TRANSPORTER_1"/>
    <property type="match status" value="1"/>
</dbReference>
<keyword evidence="9" id="KW-1185">Reference proteome</keyword>
<proteinExistence type="inferred from homology"/>
<evidence type="ECO:0000256" key="1">
    <source>
        <dbReference type="ARBA" id="ARBA00005417"/>
    </source>
</evidence>
<dbReference type="PANTHER" id="PTHR43790">
    <property type="entry name" value="CARBOHYDRATE TRANSPORT ATP-BINDING PROTEIN MG119-RELATED"/>
    <property type="match status" value="1"/>
</dbReference>
<dbReference type="EMBL" id="JACIDS010000001">
    <property type="protein sequence ID" value="MBB3929336.1"/>
    <property type="molecule type" value="Genomic_DNA"/>
</dbReference>
<dbReference type="AlphaFoldDB" id="A0A840ALJ0"/>
<dbReference type="GO" id="GO:0005524">
    <property type="term" value="F:ATP binding"/>
    <property type="evidence" value="ECO:0007669"/>
    <property type="project" value="UniProtKB-KW"/>
</dbReference>
<dbReference type="SUPFAM" id="SSF52540">
    <property type="entry name" value="P-loop containing nucleoside triphosphate hydrolases"/>
    <property type="match status" value="2"/>
</dbReference>
<dbReference type="CDD" id="cd03215">
    <property type="entry name" value="ABC_Carb_Monos_II"/>
    <property type="match status" value="1"/>
</dbReference>
<dbReference type="InterPro" id="IPR050107">
    <property type="entry name" value="ABC_carbohydrate_import_ATPase"/>
</dbReference>
<comment type="similarity">
    <text evidence="1">Belongs to the ABC transporter superfamily.</text>
</comment>
<dbReference type="SMART" id="SM00382">
    <property type="entry name" value="AAA"/>
    <property type="match status" value="2"/>
</dbReference>
<dbReference type="InterPro" id="IPR003439">
    <property type="entry name" value="ABC_transporter-like_ATP-bd"/>
</dbReference>
<keyword evidence="6 8" id="KW-0067">ATP-binding</keyword>
<feature type="domain" description="ABC transporter" evidence="7">
    <location>
        <begin position="264"/>
        <end position="511"/>
    </location>
</feature>
<dbReference type="Gene3D" id="3.40.50.300">
    <property type="entry name" value="P-loop containing nucleotide triphosphate hydrolases"/>
    <property type="match status" value="2"/>
</dbReference>
<dbReference type="InterPro" id="IPR017871">
    <property type="entry name" value="ABC_transporter-like_CS"/>
</dbReference>
<gene>
    <name evidence="8" type="ORF">GGR25_000355</name>
</gene>
<evidence type="ECO:0000259" key="7">
    <source>
        <dbReference type="PROSITE" id="PS50893"/>
    </source>
</evidence>
<dbReference type="PANTHER" id="PTHR43790:SF9">
    <property type="entry name" value="GALACTOFURANOSE TRANSPORTER ATP-BINDING PROTEIN YTFR"/>
    <property type="match status" value="1"/>
</dbReference>
<dbReference type="InterPro" id="IPR003593">
    <property type="entry name" value="AAA+_ATPase"/>
</dbReference>
<dbReference type="PROSITE" id="PS50893">
    <property type="entry name" value="ABC_TRANSPORTER_2"/>
    <property type="match status" value="2"/>
</dbReference>
<dbReference type="CDD" id="cd03216">
    <property type="entry name" value="ABC_Carb_Monos_I"/>
    <property type="match status" value="1"/>
</dbReference>
<name>A0A840ALJ0_9HYPH</name>
<evidence type="ECO:0000256" key="6">
    <source>
        <dbReference type="ARBA" id="ARBA00022840"/>
    </source>
</evidence>
<protein>
    <submittedName>
        <fullName evidence="8">Simple sugar transport system ATP-binding protein</fullName>
    </submittedName>
</protein>
<evidence type="ECO:0000256" key="4">
    <source>
        <dbReference type="ARBA" id="ARBA00022737"/>
    </source>
</evidence>
<sequence>MTSAIGDGPAPLDLSGITVRFGSFTANDAVDFSVGRGEIHALLGENGAGKTTLMRVVAGLIIPQEGTIRIDGRPVRLASPLDAAAEGIGMVHQHFMLISTLTVAQNVCVGIAKAGRVFPDLAKVARDLEEIGARYGLQVDPHALVGSLSVASRQRVEIVKALYRGARILVLDEPTAVLAPQEVDGLFRVLRMLAEAGTAIVFISHKLGEVMALSHRVSVLRHGRLVATKPTADTNPAELARLMIGEDLVLPTVDGAHTPGQVAIETRGVSLRDELGVTRLSDVSLAARSGEIVGVAGVDGNGQQQLAEILAGLQAPAAGAVIMASPSGPVDVSRSGPGRRIALGLAHIPEDRHHTALVDMSIADNAVLDSIDRPPLARRGFLAHRAIRAFATRLIAANDVRCTGPEQGVMTLSGGNQQKVVLGRALAHDPRVIVAVQPTRGLDLGATAFVHRQLLAEREKGAAIVLVSTELDEVLALSDRIVVMFAGRIVGAMSRAEVTLERLGAMMTGQAA</sequence>
<feature type="domain" description="ABC transporter" evidence="7">
    <location>
        <begin position="12"/>
        <end position="247"/>
    </location>
</feature>
<keyword evidence="2" id="KW-0813">Transport</keyword>
<keyword evidence="5" id="KW-0547">Nucleotide-binding</keyword>
<evidence type="ECO:0000256" key="3">
    <source>
        <dbReference type="ARBA" id="ARBA00022597"/>
    </source>
</evidence>